<evidence type="ECO:0000256" key="4">
    <source>
        <dbReference type="ARBA" id="ARBA00012085"/>
    </source>
</evidence>
<dbReference type="PROSITE" id="PS00868">
    <property type="entry name" value="CYS_MET_METAB_PP"/>
    <property type="match status" value="1"/>
</dbReference>
<evidence type="ECO:0000256" key="7">
    <source>
        <dbReference type="ARBA" id="ARBA00029853"/>
    </source>
</evidence>
<dbReference type="Pfam" id="PF01053">
    <property type="entry name" value="Cys_Met_Meta_PP"/>
    <property type="match status" value="1"/>
</dbReference>
<dbReference type="PIRSF" id="PIRSF001434">
    <property type="entry name" value="CGS"/>
    <property type="match status" value="1"/>
</dbReference>
<dbReference type="InterPro" id="IPR015421">
    <property type="entry name" value="PyrdxlP-dep_Trfase_major"/>
</dbReference>
<dbReference type="Proteomes" id="UP000494040">
    <property type="component" value="Unassembled WGS sequence"/>
</dbReference>
<name>A0A8I6TDW2_CIMLE</name>
<dbReference type="EC" id="4.4.1.1" evidence="4"/>
<dbReference type="FunFam" id="3.40.640.10:FF:000009">
    <property type="entry name" value="Cystathionine gamma-synthase homolog"/>
    <property type="match status" value="1"/>
</dbReference>
<sequence>MNSSGDCGMYQPVDESFSTKAIHHGQDPDQWSSGIVIPPIHMGTTFKQDAPAKHRGFEYGRSGNPSRAVLEKCLASIENAKYSLAFASGLAAVNGLCALLKHNDHIIAGDDLYGGMNRYLRRIASNMGLETSFVDTTQPDLVEKAIRPNTKMLWVESPTNPLMKVMDVPALSLVVKKTKQDIIFVVDNTFLTPYFQRPLSMGADIVMYSLTKYMNGHSDIIMGSAATNSDELNERLLFIQNSMGIIPSPFDCYMVNRSLKTLAVRMKEHMKNAMEVAEYLEKHKYVDKVIFPGLKSHPQHELTKKLWSGVSGMMSFYIKGGLNQSNTFLSSLKVFTLAESLGGFESLAELPSVMTHASVPLEQRIKLGITDNLIRLSIGLEAASDLINDLEQALNAAAASG</sequence>
<dbReference type="PANTHER" id="PTHR11808:SF15">
    <property type="entry name" value="CYSTATHIONINE GAMMA-LYASE"/>
    <property type="match status" value="1"/>
</dbReference>
<dbReference type="Gene3D" id="3.40.640.10">
    <property type="entry name" value="Type I PLP-dependent aspartate aminotransferase-like (Major domain)"/>
    <property type="match status" value="1"/>
</dbReference>
<reference evidence="10" key="1">
    <citation type="submission" date="2022-01" db="UniProtKB">
        <authorList>
            <consortium name="EnsemblMetazoa"/>
        </authorList>
    </citation>
    <scope>IDENTIFICATION</scope>
</reference>
<dbReference type="FunFam" id="3.90.1150.10:FF:000008">
    <property type="entry name" value="Cystathionine gamma-synthase"/>
    <property type="match status" value="1"/>
</dbReference>
<dbReference type="InterPro" id="IPR015424">
    <property type="entry name" value="PyrdxlP-dep_Trfase"/>
</dbReference>
<dbReference type="InterPro" id="IPR054542">
    <property type="entry name" value="Cys_met_metab_PP"/>
</dbReference>
<dbReference type="Gene3D" id="3.90.1150.10">
    <property type="entry name" value="Aspartate Aminotransferase, domain 1"/>
    <property type="match status" value="1"/>
</dbReference>
<dbReference type="InterPro" id="IPR000277">
    <property type="entry name" value="Cys/Met-Metab_PyrdxlP-dep_enz"/>
</dbReference>
<evidence type="ECO:0000256" key="8">
    <source>
        <dbReference type="PIRSR" id="PIRSR001434-2"/>
    </source>
</evidence>
<accession>A0A8I6TDW2</accession>
<comment type="similarity">
    <text evidence="3 9">Belongs to the trans-sulfuration enzymes family.</text>
</comment>
<protein>
    <recommendedName>
        <fullName evidence="4">cystathionine gamma-lyase</fullName>
        <ecNumber evidence="4">4.4.1.1</ecNumber>
    </recommendedName>
    <alternativeName>
        <fullName evidence="7">Gamma-cystathionase</fullName>
    </alternativeName>
</protein>
<evidence type="ECO:0000256" key="5">
    <source>
        <dbReference type="ARBA" id="ARBA00022898"/>
    </source>
</evidence>
<dbReference type="GO" id="GO:0005737">
    <property type="term" value="C:cytoplasm"/>
    <property type="evidence" value="ECO:0007669"/>
    <property type="project" value="TreeGrafter"/>
</dbReference>
<gene>
    <name evidence="10" type="primary">106662628</name>
</gene>
<keyword evidence="11" id="KW-1185">Reference proteome</keyword>
<evidence type="ECO:0000256" key="6">
    <source>
        <dbReference type="ARBA" id="ARBA00023192"/>
    </source>
</evidence>
<dbReference type="GO" id="GO:0019343">
    <property type="term" value="P:cysteine biosynthetic process via cystathionine"/>
    <property type="evidence" value="ECO:0007669"/>
    <property type="project" value="TreeGrafter"/>
</dbReference>
<dbReference type="GO" id="GO:0019346">
    <property type="term" value="P:transsulfuration"/>
    <property type="evidence" value="ECO:0007669"/>
    <property type="project" value="InterPro"/>
</dbReference>
<evidence type="ECO:0000256" key="1">
    <source>
        <dbReference type="ARBA" id="ARBA00001933"/>
    </source>
</evidence>
<dbReference type="EnsemblMetazoa" id="XM_014386845.2">
    <property type="protein sequence ID" value="XP_014242331.1"/>
    <property type="gene ID" value="LOC106662628"/>
</dbReference>
<evidence type="ECO:0000256" key="3">
    <source>
        <dbReference type="ARBA" id="ARBA00009077"/>
    </source>
</evidence>
<keyword evidence="6" id="KW-0028">Amino-acid biosynthesis</keyword>
<comment type="pathway">
    <text evidence="2">Amino-acid biosynthesis; L-cysteine biosynthesis; L-cysteine from L-homocysteine and L-serine: step 2/2.</text>
</comment>
<dbReference type="SUPFAM" id="SSF53383">
    <property type="entry name" value="PLP-dependent transferases"/>
    <property type="match status" value="1"/>
</dbReference>
<dbReference type="OMA" id="YKQDGVG"/>
<evidence type="ECO:0000256" key="9">
    <source>
        <dbReference type="RuleBase" id="RU362118"/>
    </source>
</evidence>
<evidence type="ECO:0000313" key="10">
    <source>
        <dbReference type="EnsemblMetazoa" id="XP_014242331.1"/>
    </source>
</evidence>
<comment type="cofactor">
    <cofactor evidence="1 9">
        <name>pyridoxal 5'-phosphate</name>
        <dbReference type="ChEBI" id="CHEBI:597326"/>
    </cofactor>
</comment>
<keyword evidence="5 8" id="KW-0663">Pyridoxal phosphate</keyword>
<dbReference type="AlphaFoldDB" id="A0A8I6TDW2"/>
<evidence type="ECO:0000256" key="2">
    <source>
        <dbReference type="ARBA" id="ARBA00005038"/>
    </source>
</evidence>
<dbReference type="OrthoDB" id="3512640at2759"/>
<organism evidence="10 11">
    <name type="scientific">Cimex lectularius</name>
    <name type="common">Bed bug</name>
    <name type="synonym">Acanthia lectularia</name>
    <dbReference type="NCBI Taxonomy" id="79782"/>
    <lineage>
        <taxon>Eukaryota</taxon>
        <taxon>Metazoa</taxon>
        <taxon>Ecdysozoa</taxon>
        <taxon>Arthropoda</taxon>
        <taxon>Hexapoda</taxon>
        <taxon>Insecta</taxon>
        <taxon>Pterygota</taxon>
        <taxon>Neoptera</taxon>
        <taxon>Paraneoptera</taxon>
        <taxon>Hemiptera</taxon>
        <taxon>Heteroptera</taxon>
        <taxon>Panheteroptera</taxon>
        <taxon>Cimicomorpha</taxon>
        <taxon>Cimicidae</taxon>
        <taxon>Cimex</taxon>
    </lineage>
</organism>
<proteinExistence type="inferred from homology"/>
<keyword evidence="6" id="KW-0198">Cysteine biosynthesis</keyword>
<feature type="modified residue" description="N6-(pyridoxal phosphate)lysine" evidence="8">
    <location>
        <position position="212"/>
    </location>
</feature>
<dbReference type="KEGG" id="clec:106662628"/>
<evidence type="ECO:0000313" key="11">
    <source>
        <dbReference type="Proteomes" id="UP000494040"/>
    </source>
</evidence>
<dbReference type="GO" id="GO:0030170">
    <property type="term" value="F:pyridoxal phosphate binding"/>
    <property type="evidence" value="ECO:0007669"/>
    <property type="project" value="InterPro"/>
</dbReference>
<dbReference type="PANTHER" id="PTHR11808">
    <property type="entry name" value="TRANS-SULFURATION ENZYME FAMILY MEMBER"/>
    <property type="match status" value="1"/>
</dbReference>
<dbReference type="CDD" id="cd00614">
    <property type="entry name" value="CGS_like"/>
    <property type="match status" value="1"/>
</dbReference>
<dbReference type="GO" id="GO:0004123">
    <property type="term" value="F:cystathionine gamma-lyase activity"/>
    <property type="evidence" value="ECO:0007669"/>
    <property type="project" value="TreeGrafter"/>
</dbReference>
<dbReference type="InterPro" id="IPR015422">
    <property type="entry name" value="PyrdxlP-dep_Trfase_small"/>
</dbReference>
<dbReference type="UniPathway" id="UPA00136">
    <property type="reaction ID" value="UER00202"/>
</dbReference>